<dbReference type="OrthoDB" id="1848419at2759"/>
<dbReference type="AlphaFoldDB" id="A0A830BA48"/>
<evidence type="ECO:0000256" key="6">
    <source>
        <dbReference type="RuleBase" id="RU367044"/>
    </source>
</evidence>
<evidence type="ECO:0000256" key="1">
    <source>
        <dbReference type="ARBA" id="ARBA00004613"/>
    </source>
</evidence>
<dbReference type="InterPro" id="IPR010264">
    <property type="entry name" value="Self-incomp_S1"/>
</dbReference>
<keyword evidence="4 6" id="KW-0964">Secreted</keyword>
<dbReference type="Proteomes" id="UP000653305">
    <property type="component" value="Unassembled WGS sequence"/>
</dbReference>
<dbReference type="PANTHER" id="PTHR31232:SF61">
    <property type="entry name" value="S-PROTEIN HOMOLOG"/>
    <property type="match status" value="1"/>
</dbReference>
<dbReference type="GO" id="GO:0005576">
    <property type="term" value="C:extracellular region"/>
    <property type="evidence" value="ECO:0007669"/>
    <property type="project" value="UniProtKB-SubCell"/>
</dbReference>
<comment type="subcellular location">
    <subcellularLocation>
        <location evidence="1 6">Secreted</location>
    </subcellularLocation>
</comment>
<dbReference type="Pfam" id="PF05938">
    <property type="entry name" value="Self-incomp_S1"/>
    <property type="match status" value="1"/>
</dbReference>
<organism evidence="7 8">
    <name type="scientific">Phtheirospermum japonicum</name>
    <dbReference type="NCBI Taxonomy" id="374723"/>
    <lineage>
        <taxon>Eukaryota</taxon>
        <taxon>Viridiplantae</taxon>
        <taxon>Streptophyta</taxon>
        <taxon>Embryophyta</taxon>
        <taxon>Tracheophyta</taxon>
        <taxon>Spermatophyta</taxon>
        <taxon>Magnoliopsida</taxon>
        <taxon>eudicotyledons</taxon>
        <taxon>Gunneridae</taxon>
        <taxon>Pentapetalae</taxon>
        <taxon>asterids</taxon>
        <taxon>lamiids</taxon>
        <taxon>Lamiales</taxon>
        <taxon>Orobanchaceae</taxon>
        <taxon>Orobanchaceae incertae sedis</taxon>
        <taxon>Phtheirospermum</taxon>
    </lineage>
</organism>
<accession>A0A830BA48</accession>
<sequence>MANKYFSLCFILSAYILSLGNSCFIHKYRNFEVHIINRLPRNNSTPLLVHCASKDDDLGNHTLTLNQYFNFQFCDNPFATMFFCHLWWGNKDKAFEVINAELRKRLKTGNRQLAWIAKGDGIYVSNSFPPADPLEKMYDW</sequence>
<comment type="caution">
    <text evidence="7">The sequence shown here is derived from an EMBL/GenBank/DDBJ whole genome shotgun (WGS) entry which is preliminary data.</text>
</comment>
<keyword evidence="3 6" id="KW-0713">Self-incompatibility</keyword>
<keyword evidence="8" id="KW-1185">Reference proteome</keyword>
<feature type="chain" id="PRO_5033097155" description="S-protein homolog" evidence="6">
    <location>
        <begin position="23"/>
        <end position="140"/>
    </location>
</feature>
<evidence type="ECO:0000256" key="4">
    <source>
        <dbReference type="ARBA" id="ARBA00022525"/>
    </source>
</evidence>
<comment type="similarity">
    <text evidence="2 6">Belongs to the plant self-incompatibility (S1) protein family.</text>
</comment>
<evidence type="ECO:0000256" key="2">
    <source>
        <dbReference type="ARBA" id="ARBA00005581"/>
    </source>
</evidence>
<evidence type="ECO:0000313" key="7">
    <source>
        <dbReference type="EMBL" id="GFP82862.1"/>
    </source>
</evidence>
<evidence type="ECO:0000313" key="8">
    <source>
        <dbReference type="Proteomes" id="UP000653305"/>
    </source>
</evidence>
<reference evidence="7" key="1">
    <citation type="submission" date="2020-07" db="EMBL/GenBank/DDBJ databases">
        <title>Ethylene signaling mediates host invasion by parasitic plants.</title>
        <authorList>
            <person name="Yoshida S."/>
        </authorList>
    </citation>
    <scope>NUCLEOTIDE SEQUENCE</scope>
    <source>
        <strain evidence="7">Okayama</strain>
    </source>
</reference>
<dbReference type="PANTHER" id="PTHR31232">
    <property type="match status" value="1"/>
</dbReference>
<name>A0A830BA48_9LAMI</name>
<dbReference type="EMBL" id="BMAC01000053">
    <property type="protein sequence ID" value="GFP82862.1"/>
    <property type="molecule type" value="Genomic_DNA"/>
</dbReference>
<evidence type="ECO:0000256" key="3">
    <source>
        <dbReference type="ARBA" id="ARBA00022471"/>
    </source>
</evidence>
<dbReference type="GO" id="GO:0060320">
    <property type="term" value="P:rejection of self pollen"/>
    <property type="evidence" value="ECO:0007669"/>
    <property type="project" value="UniProtKB-KW"/>
</dbReference>
<keyword evidence="5 6" id="KW-0732">Signal</keyword>
<feature type="signal peptide" evidence="6">
    <location>
        <begin position="1"/>
        <end position="22"/>
    </location>
</feature>
<evidence type="ECO:0000256" key="5">
    <source>
        <dbReference type="ARBA" id="ARBA00022729"/>
    </source>
</evidence>
<gene>
    <name evidence="7" type="ORF">PHJA_000429300</name>
</gene>
<proteinExistence type="inferred from homology"/>
<protein>
    <recommendedName>
        <fullName evidence="6">S-protein homolog</fullName>
    </recommendedName>
</protein>